<dbReference type="VEuPathDB" id="TriTrypDB:BCY84_07003"/>
<evidence type="ECO:0000313" key="2">
    <source>
        <dbReference type="Proteomes" id="UP000246121"/>
    </source>
</evidence>
<dbReference type="VEuPathDB" id="TriTrypDB:TcBrA4_0094600"/>
<dbReference type="VEuPathDB" id="TriTrypDB:ECC02_007459"/>
<dbReference type="AlphaFoldDB" id="A0A2V2UIC3"/>
<accession>A0A2V2UIC3</accession>
<reference evidence="1 2" key="1">
    <citation type="journal article" date="2018" name="Microb. Genom.">
        <title>Expanding an expanded genome: long-read sequencing of Trypanosoma cruzi.</title>
        <authorList>
            <person name="Berna L."/>
            <person name="Rodriguez M."/>
            <person name="Chiribao M.L."/>
            <person name="Parodi-Talice A."/>
            <person name="Pita S."/>
            <person name="Rijo G."/>
            <person name="Alvarez-Valin F."/>
            <person name="Robello C."/>
        </authorList>
    </citation>
    <scope>NUCLEOTIDE SEQUENCE [LARGE SCALE GENOMIC DNA]</scope>
    <source>
        <strain evidence="1 2">Dm28c</strain>
    </source>
</reference>
<dbReference type="VEuPathDB" id="TriTrypDB:TCDM_09936"/>
<dbReference type="Gene3D" id="1.25.40.10">
    <property type="entry name" value="Tetratricopeptide repeat domain"/>
    <property type="match status" value="1"/>
</dbReference>
<name>A0A2V2UIC3_TRYCR</name>
<dbReference type="VEuPathDB" id="TriTrypDB:TcCLB.511825.90"/>
<dbReference type="VEuPathDB" id="TriTrypDB:TCSYLVIO_001807"/>
<organism evidence="1 2">
    <name type="scientific">Trypanosoma cruzi</name>
    <dbReference type="NCBI Taxonomy" id="5693"/>
    <lineage>
        <taxon>Eukaryota</taxon>
        <taxon>Discoba</taxon>
        <taxon>Euglenozoa</taxon>
        <taxon>Kinetoplastea</taxon>
        <taxon>Metakinetoplastina</taxon>
        <taxon>Trypanosomatida</taxon>
        <taxon>Trypanosomatidae</taxon>
        <taxon>Trypanosoma</taxon>
        <taxon>Schizotrypanum</taxon>
    </lineage>
</organism>
<gene>
    <name evidence="1" type="ORF">C4B63_293g3</name>
</gene>
<dbReference type="EMBL" id="PRFA01000293">
    <property type="protein sequence ID" value="PWU83721.1"/>
    <property type="molecule type" value="Genomic_DNA"/>
</dbReference>
<dbReference type="SUPFAM" id="SSF48452">
    <property type="entry name" value="TPR-like"/>
    <property type="match status" value="1"/>
</dbReference>
<sequence length="455" mass="51220">MTRNIFSRSSIYRSYQRGGWCPGSKHQKHMTMNPTLYLYRFPGPRGPGPYTMKYWWTMGCFPTGRETPFRLQEFLLAYQQEHVPIEVEEWLCCFVKDPLEELCDASKDLFDAVEAFPEMETTRGYRAVKPSVTPLLAKIKKFERQLGFKISPTGLRAVVSNTVLKERFLDDLFEYRKLIEREGSTPHRRLARESLEKLLPGREDEKSYVTAQKVDMVGKELGKFVGAVASPPDTTAADEKKLICLLTTISEGCVDLGHYDDASSMLADALLFCHDSDTKAAAHANLAISSFLNGKFRQAEYNGREAALLQPEAKSISGAGAKGHAMWAAAVAYQDDIDKAERIINDALSLYSSNEEIKEMAKQIQKMRVTQSSFSSNGEVPETLRGSRYYLPSQQSQALAKGSGKGFDNEFDWALFKNKLYPNKMDPTTNEMGSVFRRVGDMGLFISSSRSMEPL</sequence>
<dbReference type="VEuPathDB" id="TriTrypDB:Tc_MARK_208"/>
<dbReference type="VEuPathDB" id="TriTrypDB:TcCLB.508323.110"/>
<dbReference type="VEuPathDB" id="TriTrypDB:C4B63_293g3"/>
<evidence type="ECO:0000313" key="1">
    <source>
        <dbReference type="EMBL" id="PWU83721.1"/>
    </source>
</evidence>
<dbReference type="InterPro" id="IPR011990">
    <property type="entry name" value="TPR-like_helical_dom_sf"/>
</dbReference>
<dbReference type="Proteomes" id="UP000246121">
    <property type="component" value="Unassembled WGS sequence"/>
</dbReference>
<dbReference type="VEuPathDB" id="TriTrypDB:TcG_08378"/>
<comment type="caution">
    <text evidence="1">The sequence shown here is derived from an EMBL/GenBank/DDBJ whole genome shotgun (WGS) entry which is preliminary data.</text>
</comment>
<dbReference type="VEuPathDB" id="TriTrypDB:TcCL_NonESM00432"/>
<protein>
    <submittedName>
        <fullName evidence="1">Uncharacterized protein</fullName>
    </submittedName>
</protein>
<proteinExistence type="predicted"/>
<dbReference type="VEuPathDB" id="TriTrypDB:C3747_92g53"/>